<name>A0A387GAN9_9HYPH</name>
<keyword evidence="2" id="KW-1185">Reference proteome</keyword>
<evidence type="ECO:0000313" key="1">
    <source>
        <dbReference type="EMBL" id="AYG64406.1"/>
    </source>
</evidence>
<proteinExistence type="predicted"/>
<dbReference type="KEGG" id="rjg:CCGE525_37325"/>
<sequence length="100" mass="11327">MQMAPILTLYTYTTTAHLGEGRWNDRDRPDQFFEDVESARRDLLEVRAEIAEDEEPVPTAICLERIETVPMTESAILALLNDGIGAIVHHYEIIETIDVA</sequence>
<reference evidence="1 2" key="1">
    <citation type="submission" date="2018-10" db="EMBL/GenBank/DDBJ databases">
        <title>Rhizobium etli, R. leguminosarum and a new Rhizobium genospecies from Phaseolus dumosus.</title>
        <authorList>
            <person name="Ramirez-Puebla S.T."/>
            <person name="Rogel-Hernandez M.A."/>
            <person name="Guerrero G."/>
            <person name="Ormeno-Orrillo E."/>
            <person name="Martinez-Romero J.C."/>
            <person name="Negrete-Yankelevich S."/>
            <person name="Martinez-Romero E."/>
        </authorList>
    </citation>
    <scope>NUCLEOTIDE SEQUENCE [LARGE SCALE GENOMIC DNA]</scope>
    <source>
        <strain evidence="1 2">CCGE525</strain>
        <plasmid evidence="2">prccge525a</plasmid>
    </source>
</reference>
<geneLocation type="plasmid" evidence="2">
    <name>prccge525a</name>
</geneLocation>
<dbReference type="EMBL" id="CP032697">
    <property type="protein sequence ID" value="AYG64406.1"/>
    <property type="molecule type" value="Genomic_DNA"/>
</dbReference>
<keyword evidence="1" id="KW-0614">Plasmid</keyword>
<evidence type="ECO:0000313" key="2">
    <source>
        <dbReference type="Proteomes" id="UP000282195"/>
    </source>
</evidence>
<gene>
    <name evidence="1" type="ORF">CCGE525_37325</name>
</gene>
<accession>A0A387GAN9</accession>
<dbReference type="AlphaFoldDB" id="A0A387GAN9"/>
<dbReference type="Proteomes" id="UP000282195">
    <property type="component" value="Plasmid pRCCGE525a"/>
</dbReference>
<protein>
    <submittedName>
        <fullName evidence="1">Uncharacterized protein</fullName>
    </submittedName>
</protein>
<dbReference type="OrthoDB" id="8420682at2"/>
<organism evidence="1 2">
    <name type="scientific">Rhizobium jaguaris</name>
    <dbReference type="NCBI Taxonomy" id="1312183"/>
    <lineage>
        <taxon>Bacteria</taxon>
        <taxon>Pseudomonadati</taxon>
        <taxon>Pseudomonadota</taxon>
        <taxon>Alphaproteobacteria</taxon>
        <taxon>Hyphomicrobiales</taxon>
        <taxon>Rhizobiaceae</taxon>
        <taxon>Rhizobium/Agrobacterium group</taxon>
        <taxon>Rhizobium</taxon>
    </lineage>
</organism>